<dbReference type="Pfam" id="PF00440">
    <property type="entry name" value="TetR_N"/>
    <property type="match status" value="1"/>
</dbReference>
<evidence type="ECO:0000313" key="3">
    <source>
        <dbReference type="EMBL" id="GIH59338.1"/>
    </source>
</evidence>
<protein>
    <recommendedName>
        <fullName evidence="2">HTH tetR-type domain-containing protein</fullName>
    </recommendedName>
</protein>
<proteinExistence type="predicted"/>
<dbReference type="InterPro" id="IPR001647">
    <property type="entry name" value="HTH_TetR"/>
</dbReference>
<dbReference type="InterPro" id="IPR009057">
    <property type="entry name" value="Homeodomain-like_sf"/>
</dbReference>
<dbReference type="EMBL" id="BOOF01000001">
    <property type="protein sequence ID" value="GIH59338.1"/>
    <property type="molecule type" value="Genomic_DNA"/>
</dbReference>
<comment type="caution">
    <text evidence="3">The sequence shown here is derived from an EMBL/GenBank/DDBJ whole genome shotgun (WGS) entry which is preliminary data.</text>
</comment>
<sequence length="59" mass="6121">MSPRPVRAVDADEKVDRQARILEAALRLLSLQGISGVSMRAVAREAGRGHGGAAPTPTG</sequence>
<dbReference type="Gene3D" id="1.10.357.10">
    <property type="entry name" value="Tetracycline Repressor, domain 2"/>
    <property type="match status" value="1"/>
</dbReference>
<evidence type="ECO:0000259" key="2">
    <source>
        <dbReference type="Pfam" id="PF00440"/>
    </source>
</evidence>
<gene>
    <name evidence="3" type="ORF">Msi02_01550</name>
</gene>
<keyword evidence="1" id="KW-0238">DNA-binding</keyword>
<feature type="domain" description="HTH tetR-type" evidence="2">
    <location>
        <begin position="21"/>
        <end position="48"/>
    </location>
</feature>
<evidence type="ECO:0000313" key="4">
    <source>
        <dbReference type="Proteomes" id="UP000660454"/>
    </source>
</evidence>
<keyword evidence="4" id="KW-1185">Reference proteome</keyword>
<evidence type="ECO:0000256" key="1">
    <source>
        <dbReference type="ARBA" id="ARBA00023125"/>
    </source>
</evidence>
<accession>A0ABQ4GD69</accession>
<dbReference type="RefSeq" id="WP_239107993.1">
    <property type="nucleotide sequence ID" value="NZ_BOOF01000001.1"/>
</dbReference>
<dbReference type="Proteomes" id="UP000660454">
    <property type="component" value="Unassembled WGS sequence"/>
</dbReference>
<dbReference type="SUPFAM" id="SSF46689">
    <property type="entry name" value="Homeodomain-like"/>
    <property type="match status" value="1"/>
</dbReference>
<reference evidence="3 4" key="1">
    <citation type="submission" date="2021-01" db="EMBL/GenBank/DDBJ databases">
        <title>Whole genome shotgun sequence of Microbispora siamensis NBRC 104113.</title>
        <authorList>
            <person name="Komaki H."/>
            <person name="Tamura T."/>
        </authorList>
    </citation>
    <scope>NUCLEOTIDE SEQUENCE [LARGE SCALE GENOMIC DNA]</scope>
    <source>
        <strain evidence="3 4">NBRC 104113</strain>
    </source>
</reference>
<name>A0ABQ4GD69_9ACTN</name>
<organism evidence="3 4">
    <name type="scientific">Microbispora siamensis</name>
    <dbReference type="NCBI Taxonomy" id="564413"/>
    <lineage>
        <taxon>Bacteria</taxon>
        <taxon>Bacillati</taxon>
        <taxon>Actinomycetota</taxon>
        <taxon>Actinomycetes</taxon>
        <taxon>Streptosporangiales</taxon>
        <taxon>Streptosporangiaceae</taxon>
        <taxon>Microbispora</taxon>
    </lineage>
</organism>